<name>A0A2H0A1R7_9BACT</name>
<organism evidence="3 4">
    <name type="scientific">Candidatus Desantisbacteria bacterium CG23_combo_of_CG06-09_8_20_14_all_40_23</name>
    <dbReference type="NCBI Taxonomy" id="1974550"/>
    <lineage>
        <taxon>Bacteria</taxon>
        <taxon>Candidatus Desantisiibacteriota</taxon>
    </lineage>
</organism>
<comment type="caution">
    <text evidence="3">The sequence shown here is derived from an EMBL/GenBank/DDBJ whole genome shotgun (WGS) entry which is preliminary data.</text>
</comment>
<dbReference type="NCBIfam" id="TIGR04183">
    <property type="entry name" value="Por_Secre_tail"/>
    <property type="match status" value="1"/>
</dbReference>
<sequence>METPDYLKPPRAPRLFTSKQTNSSPQFTLCVEVFSSGASDRSTILGTHQEAKSGQDALDSTEPPAMGQTVAAYFEHSDWKEAPGLYNQDYQPAMNVGEQRNWQLTMYTDKPNIDMTVSWGKSLRQVPADIMLSFRKVGETQWQDMRQVSKVEFTSGTRITELEFEIQAERIEKANPIPAAGNTRLLPCYPNPFSAEICIPYELAQDSEVEIKIYNIAGELVRTLNVGMKSAGSYVTNSTAAYWNGCNDEVEKVASGIYFCVFKAGNVTAVRKIGVCR</sequence>
<dbReference type="Pfam" id="PF18962">
    <property type="entry name" value="Por_Secre_tail"/>
    <property type="match status" value="1"/>
</dbReference>
<feature type="domain" description="Secretion system C-terminal sorting" evidence="2">
    <location>
        <begin position="189"/>
        <end position="273"/>
    </location>
</feature>
<dbReference type="Proteomes" id="UP000231067">
    <property type="component" value="Unassembled WGS sequence"/>
</dbReference>
<accession>A0A2H0A1R7</accession>
<reference evidence="3 4" key="1">
    <citation type="submission" date="2017-09" db="EMBL/GenBank/DDBJ databases">
        <title>Depth-based differentiation of microbial function through sediment-hosted aquifers and enrichment of novel symbionts in the deep terrestrial subsurface.</title>
        <authorList>
            <person name="Probst A.J."/>
            <person name="Ladd B."/>
            <person name="Jarett J.K."/>
            <person name="Geller-Mcgrath D.E."/>
            <person name="Sieber C.M."/>
            <person name="Emerson J.B."/>
            <person name="Anantharaman K."/>
            <person name="Thomas B.C."/>
            <person name="Malmstrom R."/>
            <person name="Stieglmeier M."/>
            <person name="Klingl A."/>
            <person name="Woyke T."/>
            <person name="Ryan C.M."/>
            <person name="Banfield J.F."/>
        </authorList>
    </citation>
    <scope>NUCLEOTIDE SEQUENCE [LARGE SCALE GENOMIC DNA]</scope>
    <source>
        <strain evidence="3">CG23_combo_of_CG06-09_8_20_14_all_40_23</strain>
    </source>
</reference>
<dbReference type="Gene3D" id="2.60.40.4070">
    <property type="match status" value="1"/>
</dbReference>
<proteinExistence type="predicted"/>
<gene>
    <name evidence="3" type="ORF">COX18_10565</name>
</gene>
<evidence type="ECO:0000313" key="4">
    <source>
        <dbReference type="Proteomes" id="UP000231067"/>
    </source>
</evidence>
<dbReference type="AlphaFoldDB" id="A0A2H0A1R7"/>
<dbReference type="EMBL" id="PCSH01000180">
    <property type="protein sequence ID" value="PIP39301.1"/>
    <property type="molecule type" value="Genomic_DNA"/>
</dbReference>
<evidence type="ECO:0000256" key="1">
    <source>
        <dbReference type="SAM" id="MobiDB-lite"/>
    </source>
</evidence>
<feature type="region of interest" description="Disordered" evidence="1">
    <location>
        <begin position="1"/>
        <end position="23"/>
    </location>
</feature>
<evidence type="ECO:0000259" key="2">
    <source>
        <dbReference type="Pfam" id="PF18962"/>
    </source>
</evidence>
<dbReference type="InterPro" id="IPR026444">
    <property type="entry name" value="Secre_tail"/>
</dbReference>
<protein>
    <recommendedName>
        <fullName evidence="2">Secretion system C-terminal sorting domain-containing protein</fullName>
    </recommendedName>
</protein>
<evidence type="ECO:0000313" key="3">
    <source>
        <dbReference type="EMBL" id="PIP39301.1"/>
    </source>
</evidence>